<keyword evidence="2" id="KW-1133">Transmembrane helix</keyword>
<evidence type="ECO:0000256" key="2">
    <source>
        <dbReference type="SAM" id="Phobius"/>
    </source>
</evidence>
<feature type="region of interest" description="Disordered" evidence="1">
    <location>
        <begin position="1"/>
        <end position="50"/>
    </location>
</feature>
<feature type="transmembrane region" description="Helical" evidence="2">
    <location>
        <begin position="184"/>
        <end position="201"/>
    </location>
</feature>
<accession>A0AAD9W2U3</accession>
<reference evidence="4" key="1">
    <citation type="submission" date="2023-06" db="EMBL/GenBank/DDBJ databases">
        <authorList>
            <person name="Noh H."/>
        </authorList>
    </citation>
    <scope>NUCLEOTIDE SEQUENCE</scope>
    <source>
        <strain evidence="4">DUCC20226</strain>
    </source>
</reference>
<evidence type="ECO:0000313" key="4">
    <source>
        <dbReference type="EMBL" id="KAK2603319.1"/>
    </source>
</evidence>
<dbReference type="EMBL" id="JAUJFL010000005">
    <property type="protein sequence ID" value="KAK2603319.1"/>
    <property type="molecule type" value="Genomic_DNA"/>
</dbReference>
<dbReference type="Pfam" id="PF18566">
    <property type="entry name" value="Ldi"/>
    <property type="match status" value="1"/>
</dbReference>
<protein>
    <recommendedName>
        <fullName evidence="3">Linalool dehydratase/isomerase domain-containing protein</fullName>
    </recommendedName>
</protein>
<evidence type="ECO:0000313" key="5">
    <source>
        <dbReference type="Proteomes" id="UP001265746"/>
    </source>
</evidence>
<comment type="caution">
    <text evidence="4">The sequence shown here is derived from an EMBL/GenBank/DDBJ whole genome shotgun (WGS) entry which is preliminary data.</text>
</comment>
<keyword evidence="2" id="KW-0812">Transmembrane</keyword>
<dbReference type="Proteomes" id="UP001265746">
    <property type="component" value="Unassembled WGS sequence"/>
</dbReference>
<dbReference type="AlphaFoldDB" id="A0AAD9W2U3"/>
<evidence type="ECO:0000256" key="1">
    <source>
        <dbReference type="SAM" id="MobiDB-lite"/>
    </source>
</evidence>
<feature type="transmembrane region" description="Helical" evidence="2">
    <location>
        <begin position="155"/>
        <end position="172"/>
    </location>
</feature>
<proteinExistence type="predicted"/>
<organism evidence="4 5">
    <name type="scientific">Phomopsis amygdali</name>
    <name type="common">Fusicoccum amygdali</name>
    <dbReference type="NCBI Taxonomy" id="1214568"/>
    <lineage>
        <taxon>Eukaryota</taxon>
        <taxon>Fungi</taxon>
        <taxon>Dikarya</taxon>
        <taxon>Ascomycota</taxon>
        <taxon>Pezizomycotina</taxon>
        <taxon>Sordariomycetes</taxon>
        <taxon>Sordariomycetidae</taxon>
        <taxon>Diaporthales</taxon>
        <taxon>Diaporthaceae</taxon>
        <taxon>Diaporthe</taxon>
    </lineage>
</organism>
<sequence>MATTLTTATKVAVSNGTDHHPVQLPPYSPPRDHSKPHFPEKTKGKSGGQAQAVGDFEWGPWTIQDVLIPPNAGRGMVKKYHQRRTLYQYTAISILGLWLFNNVSNPAYRAAALCLLFPGAGFTAIPSLVSYAAFLVTVILIPVSLAVWFMMGGIVFPFALWFGSAAAAGYLAADQRILDKAGSVWVVLCFASLAWVMNYASRLNAAGFTKAQERNKYLISAVAEQMADAVPAPVPGSREVDLETLRHVQWTLERGLSAKDDFSYHDIIEQFQPSAIRYQLNSVVDALSIYQCHYTPGFHGYLSKASQNCIEKGLQKRVMKYWKWESIFGKLKFSDWDPIKKDNIMVTGYLASAMGLYEQSTGDRRYHEKNCLEFVIDDGKHYKTDFEGLADALNTNMTDNPYCLYPCEPNWTYSLCNLIGMAGLTISDRILGRDLSLKMRNRFERCLEEEFTECDGRILPLRSEFTGLTIPNICGVSTDCINTMLLTAYLPHLAHRNWAMIRKENIAYNDEGELQVLNLKGADLMDPCNYKSGKGAVRVFLAGAAGEFGDEKIRKEAIEQVDTKFYPVEKTPNGALRNVGLSASLQSILLMARLIRHRDLANATLHGPAENALQGPILEEALFPDVLVAKAYSEDGKQLDLVLYNGKEPGVFKLGFERLIPGQAYSLSTGDSVAADDEGKASAKVRVDGRTQILLKPAV</sequence>
<keyword evidence="2" id="KW-0472">Membrane</keyword>
<name>A0AAD9W2U3_PHOAM</name>
<feature type="compositionally biased region" description="Basic and acidic residues" evidence="1">
    <location>
        <begin position="30"/>
        <end position="43"/>
    </location>
</feature>
<keyword evidence="5" id="KW-1185">Reference proteome</keyword>
<gene>
    <name evidence="4" type="ORF">N8I77_009784</name>
</gene>
<feature type="domain" description="Linalool dehydratase/isomerase" evidence="3">
    <location>
        <begin position="277"/>
        <end position="577"/>
    </location>
</feature>
<dbReference type="InterPro" id="IPR041411">
    <property type="entry name" value="Ldi"/>
</dbReference>
<evidence type="ECO:0000259" key="3">
    <source>
        <dbReference type="Pfam" id="PF18566"/>
    </source>
</evidence>